<accession>A0A0A5HUR4</accession>
<dbReference type="Proteomes" id="UP000030451">
    <property type="component" value="Unassembled WGS sequence"/>
</dbReference>
<gene>
    <name evidence="2" type="ORF">NM06_14545</name>
</gene>
<reference evidence="2 3" key="1">
    <citation type="submission" date="2014-10" db="EMBL/GenBank/DDBJ databases">
        <title>Genome sequencing of Vibrio sinaloensis T08.</title>
        <authorList>
            <person name="Chan K.-G."/>
            <person name="Mohamad N.I."/>
        </authorList>
    </citation>
    <scope>NUCLEOTIDE SEQUENCE [LARGE SCALE GENOMIC DNA]</scope>
    <source>
        <strain evidence="2 3">T08</strain>
    </source>
</reference>
<proteinExistence type="predicted"/>
<dbReference type="AlphaFoldDB" id="A0A0A5HUR4"/>
<feature type="region of interest" description="Disordered" evidence="1">
    <location>
        <begin position="45"/>
        <end position="64"/>
    </location>
</feature>
<dbReference type="EMBL" id="JRWP01000035">
    <property type="protein sequence ID" value="KGY08010.1"/>
    <property type="molecule type" value="Genomic_DNA"/>
</dbReference>
<protein>
    <submittedName>
        <fullName evidence="2">Uncharacterized protein</fullName>
    </submittedName>
</protein>
<dbReference type="STRING" id="379097.SE23_10330"/>
<name>A0A0A5HUR4_PHOS4</name>
<evidence type="ECO:0000256" key="1">
    <source>
        <dbReference type="SAM" id="MobiDB-lite"/>
    </source>
</evidence>
<evidence type="ECO:0000313" key="3">
    <source>
        <dbReference type="Proteomes" id="UP000030451"/>
    </source>
</evidence>
<organism evidence="2 3">
    <name type="scientific">Photobacterium sp. (strain ATCC 43367)</name>
    <dbReference type="NCBI Taxonomy" id="379097"/>
    <lineage>
        <taxon>Bacteria</taxon>
        <taxon>Pseudomonadati</taxon>
        <taxon>Pseudomonadota</taxon>
        <taxon>Gammaproteobacteria</taxon>
        <taxon>Vibrionales</taxon>
        <taxon>Vibrionaceae</taxon>
        <taxon>Vibrio</taxon>
        <taxon>Vibrio oreintalis group</taxon>
    </lineage>
</organism>
<evidence type="ECO:0000313" key="2">
    <source>
        <dbReference type="EMBL" id="KGY08010.1"/>
    </source>
</evidence>
<sequence length="64" mass="7237">MVNALDRRQSKALDIDNLAVVQSDREVIRFLFLDPHCLSRDEQMKTAHNDALDDGKGLDRIGAE</sequence>
<comment type="caution">
    <text evidence="2">The sequence shown here is derived from an EMBL/GenBank/DDBJ whole genome shotgun (WGS) entry which is preliminary data.</text>
</comment>